<accession>A0A7S6ULJ7</accession>
<feature type="compositionally biased region" description="Low complexity" evidence="1">
    <location>
        <begin position="174"/>
        <end position="185"/>
    </location>
</feature>
<protein>
    <submittedName>
        <fullName evidence="3">General secretion pathway protein GspN</fullName>
    </submittedName>
</protein>
<keyword evidence="2" id="KW-0812">Transmembrane</keyword>
<evidence type="ECO:0000313" key="4">
    <source>
        <dbReference type="Proteomes" id="UP000593932"/>
    </source>
</evidence>
<reference evidence="3 4" key="1">
    <citation type="submission" date="2020-10" db="EMBL/GenBank/DDBJ databases">
        <title>complete genome sequencing of Lysobacter sp. H23M41.</title>
        <authorList>
            <person name="Bae J.-W."/>
            <person name="Lee S.-Y."/>
        </authorList>
    </citation>
    <scope>NUCLEOTIDE SEQUENCE [LARGE SCALE GENOMIC DNA]</scope>
    <source>
        <strain evidence="3 4">H23M41</strain>
    </source>
</reference>
<keyword evidence="2" id="KW-0472">Membrane</keyword>
<sequence>MRVDDPGPRTWLLAGVAGWALLVWLLAVAGMGGRVTMLADDSDMLIALPQIVSAQPALGPPGQYQAIADRPLFASDRSPHPFFLEGGDEETPSEEFDYVLTSVLITPATRLAIVRRREGGDPVRVKLDEPLAQSAWRLVELTPRGAVFDGPQGRRNLDLAVFDGHGGEQTSAALEAGHAPAPADPRAARAPEEAQGAPPAPRPRPERRPDPASLGSDALPAQQDADSAEPANKAAEPAQAQMDSIRQRIEARRAALRKDEM</sequence>
<evidence type="ECO:0000313" key="3">
    <source>
        <dbReference type="EMBL" id="QOW22456.1"/>
    </source>
</evidence>
<gene>
    <name evidence="3" type="ORF">INQ42_02295</name>
</gene>
<keyword evidence="2" id="KW-1133">Transmembrane helix</keyword>
<evidence type="ECO:0000256" key="2">
    <source>
        <dbReference type="SAM" id="Phobius"/>
    </source>
</evidence>
<dbReference type="EMBL" id="CP063657">
    <property type="protein sequence ID" value="QOW22456.1"/>
    <property type="molecule type" value="Genomic_DNA"/>
</dbReference>
<name>A0A7S6ULJ7_9GAMM</name>
<organism evidence="3 4">
    <name type="scientific">Novilysobacter avium</name>
    <dbReference type="NCBI Taxonomy" id="2781023"/>
    <lineage>
        <taxon>Bacteria</taxon>
        <taxon>Pseudomonadati</taxon>
        <taxon>Pseudomonadota</taxon>
        <taxon>Gammaproteobacteria</taxon>
        <taxon>Lysobacterales</taxon>
        <taxon>Lysobacteraceae</taxon>
        <taxon>Novilysobacter</taxon>
    </lineage>
</organism>
<feature type="region of interest" description="Disordered" evidence="1">
    <location>
        <begin position="174"/>
        <end position="261"/>
    </location>
</feature>
<feature type="transmembrane region" description="Helical" evidence="2">
    <location>
        <begin position="12"/>
        <end position="32"/>
    </location>
</feature>
<feature type="compositionally biased region" description="Basic and acidic residues" evidence="1">
    <location>
        <begin position="245"/>
        <end position="261"/>
    </location>
</feature>
<dbReference type="RefSeq" id="WP_194034986.1">
    <property type="nucleotide sequence ID" value="NZ_CP063657.1"/>
</dbReference>
<keyword evidence="4" id="KW-1185">Reference proteome</keyword>
<evidence type="ECO:0000256" key="1">
    <source>
        <dbReference type="SAM" id="MobiDB-lite"/>
    </source>
</evidence>
<dbReference type="Proteomes" id="UP000593932">
    <property type="component" value="Chromosome"/>
</dbReference>
<proteinExistence type="predicted"/>